<accession>A0ABD1V279</accession>
<feature type="compositionally biased region" description="Basic and acidic residues" evidence="1">
    <location>
        <begin position="313"/>
        <end position="322"/>
    </location>
</feature>
<feature type="region of interest" description="Disordered" evidence="1">
    <location>
        <begin position="300"/>
        <end position="333"/>
    </location>
</feature>
<protein>
    <recommendedName>
        <fullName evidence="4">DNA-directed RNA polymerase</fullName>
    </recommendedName>
</protein>
<organism evidence="2 3">
    <name type="scientific">Abeliophyllum distichum</name>
    <dbReference type="NCBI Taxonomy" id="126358"/>
    <lineage>
        <taxon>Eukaryota</taxon>
        <taxon>Viridiplantae</taxon>
        <taxon>Streptophyta</taxon>
        <taxon>Embryophyta</taxon>
        <taxon>Tracheophyta</taxon>
        <taxon>Spermatophyta</taxon>
        <taxon>Magnoliopsida</taxon>
        <taxon>eudicotyledons</taxon>
        <taxon>Gunneridae</taxon>
        <taxon>Pentapetalae</taxon>
        <taxon>asterids</taxon>
        <taxon>lamiids</taxon>
        <taxon>Lamiales</taxon>
        <taxon>Oleaceae</taxon>
        <taxon>Forsythieae</taxon>
        <taxon>Abeliophyllum</taxon>
    </lineage>
</organism>
<dbReference type="EMBL" id="JBFOLK010000002">
    <property type="protein sequence ID" value="KAL2531422.1"/>
    <property type="molecule type" value="Genomic_DNA"/>
</dbReference>
<sequence>MAEGNASNGYRKLRSVFGDVTNQLGKRKSSEKEKCGIKSNNFNDQDRVKQARVLPRPCTEINSLKGNVISSISKVPNENKDTDALGLCKNSAVSRSTIEVEAHSKISSESGISSKETNVIMGSSKSYDENKDPKILDLGSEDAVSKSVIQVDVVDNDLADSRSKIASLKDGAISGIGKMSSEDNMDHNVAGLGMGRAVNHIEIEAIAWDGIDSSKESVISGIPNIESEKNCSSLTDTGRGRVAEVIVSDLGDGAMGSSKISSKNENLNLLNPENGKGLHGINAEANDELVDSFVTKISVPTSETGGNSVPDGKNCKKDEAKVTSEGTQSETDYQNYGDDNNVDSFVLSQSGSIDCNVLPESQESRVFGLERCTELKRGDACANMSEGIDLIKACSCSFCTKAAYIWLDLHYQDTKARISAIKKSQKEASILAERSCKSKATEKHGLGNSSRVSKLESDLMHQWRYLFQNMADLCERESNQLETNLLPLTELREQCKTDLEHINATSSEKH</sequence>
<evidence type="ECO:0000313" key="3">
    <source>
        <dbReference type="Proteomes" id="UP001604336"/>
    </source>
</evidence>
<evidence type="ECO:0000256" key="1">
    <source>
        <dbReference type="SAM" id="MobiDB-lite"/>
    </source>
</evidence>
<evidence type="ECO:0008006" key="4">
    <source>
        <dbReference type="Google" id="ProtNLM"/>
    </source>
</evidence>
<reference evidence="3" key="1">
    <citation type="submission" date="2024-07" db="EMBL/GenBank/DDBJ databases">
        <title>Two chromosome-level genome assemblies of Korean endemic species Abeliophyllum distichum and Forsythia ovata (Oleaceae).</title>
        <authorList>
            <person name="Jang H."/>
        </authorList>
    </citation>
    <scope>NUCLEOTIDE SEQUENCE [LARGE SCALE GENOMIC DNA]</scope>
</reference>
<comment type="caution">
    <text evidence="2">The sequence shown here is derived from an EMBL/GenBank/DDBJ whole genome shotgun (WGS) entry which is preliminary data.</text>
</comment>
<name>A0ABD1V279_9LAMI</name>
<feature type="compositionally biased region" description="Polar residues" evidence="1">
    <location>
        <begin position="324"/>
        <end position="333"/>
    </location>
</feature>
<keyword evidence="3" id="KW-1185">Reference proteome</keyword>
<dbReference type="PANTHER" id="PTHR33924:SF1">
    <property type="entry name" value="DNA-DIRECTED RNA POLYMERASE SUBUNIT BETA"/>
    <property type="match status" value="1"/>
</dbReference>
<gene>
    <name evidence="2" type="ORF">Adt_04773</name>
</gene>
<dbReference type="AlphaFoldDB" id="A0ABD1V279"/>
<dbReference type="PANTHER" id="PTHR33924">
    <property type="entry name" value="CATION-TRANSPORTING ATPASE"/>
    <property type="match status" value="1"/>
</dbReference>
<dbReference type="Proteomes" id="UP001604336">
    <property type="component" value="Unassembled WGS sequence"/>
</dbReference>
<evidence type="ECO:0000313" key="2">
    <source>
        <dbReference type="EMBL" id="KAL2531422.1"/>
    </source>
</evidence>
<proteinExistence type="predicted"/>